<sequence>MYAIEYTKHAVKSLKTMPSNVAKTIRDKINVLAIDPYAARNVKKLEARDGYRLRVGDWRVLYEINEGKLIVVVLAVCPRGGAYR</sequence>
<dbReference type="RefSeq" id="WP_121084844.1">
    <property type="nucleotide sequence ID" value="NZ_RBZU01000002.1"/>
</dbReference>
<dbReference type="PANTHER" id="PTHR38813">
    <property type="match status" value="1"/>
</dbReference>
<dbReference type="InterPro" id="IPR035093">
    <property type="entry name" value="RelE/ParE_toxin_dom_sf"/>
</dbReference>
<keyword evidence="3" id="KW-1185">Reference proteome</keyword>
<gene>
    <name evidence="2" type="ORF">D7S86_06845</name>
</gene>
<proteinExistence type="predicted"/>
<evidence type="ECO:0000256" key="1">
    <source>
        <dbReference type="ARBA" id="ARBA00022649"/>
    </source>
</evidence>
<evidence type="ECO:0000313" key="3">
    <source>
        <dbReference type="Proteomes" id="UP000270342"/>
    </source>
</evidence>
<organism evidence="2 3">
    <name type="scientific">Pararobbsia silviterrae</name>
    <dbReference type="NCBI Taxonomy" id="1792498"/>
    <lineage>
        <taxon>Bacteria</taxon>
        <taxon>Pseudomonadati</taxon>
        <taxon>Pseudomonadota</taxon>
        <taxon>Betaproteobacteria</taxon>
        <taxon>Burkholderiales</taxon>
        <taxon>Burkholderiaceae</taxon>
        <taxon>Pararobbsia</taxon>
    </lineage>
</organism>
<accession>A0A494Y4K9</accession>
<protein>
    <submittedName>
        <fullName evidence="2">Type II toxin-antitoxin system RelE/ParE family toxin</fullName>
    </submittedName>
</protein>
<dbReference type="Proteomes" id="UP000270342">
    <property type="component" value="Unassembled WGS sequence"/>
</dbReference>
<dbReference type="AlphaFoldDB" id="A0A494Y4K9"/>
<keyword evidence="1" id="KW-1277">Toxin-antitoxin system</keyword>
<dbReference type="Pfam" id="PF05016">
    <property type="entry name" value="ParE_toxin"/>
    <property type="match status" value="1"/>
</dbReference>
<dbReference type="Gene3D" id="3.30.2310.20">
    <property type="entry name" value="RelE-like"/>
    <property type="match status" value="1"/>
</dbReference>
<comment type="caution">
    <text evidence="2">The sequence shown here is derived from an EMBL/GenBank/DDBJ whole genome shotgun (WGS) entry which is preliminary data.</text>
</comment>
<dbReference type="InterPro" id="IPR052747">
    <property type="entry name" value="TA_system_RelE_toxin"/>
</dbReference>
<evidence type="ECO:0000313" key="2">
    <source>
        <dbReference type="EMBL" id="RKP57656.1"/>
    </source>
</evidence>
<dbReference type="SUPFAM" id="SSF143011">
    <property type="entry name" value="RelE-like"/>
    <property type="match status" value="1"/>
</dbReference>
<reference evidence="2 3" key="1">
    <citation type="submission" date="2018-10" db="EMBL/GenBank/DDBJ databases">
        <title>Robbsia sp. DHC34, isolated from soil.</title>
        <authorList>
            <person name="Gao Z.-H."/>
            <person name="Qiu L.-H."/>
        </authorList>
    </citation>
    <scope>NUCLEOTIDE SEQUENCE [LARGE SCALE GENOMIC DNA]</scope>
    <source>
        <strain evidence="2 3">DHC34</strain>
    </source>
</reference>
<name>A0A494Y4K9_9BURK</name>
<dbReference type="InterPro" id="IPR007712">
    <property type="entry name" value="RelE/ParE_toxin"/>
</dbReference>
<dbReference type="EMBL" id="RBZU01000002">
    <property type="protein sequence ID" value="RKP57656.1"/>
    <property type="molecule type" value="Genomic_DNA"/>
</dbReference>
<dbReference type="OrthoDB" id="5570653at2"/>
<dbReference type="PANTHER" id="PTHR38813:SF1">
    <property type="entry name" value="TOXIN RELE1-RELATED"/>
    <property type="match status" value="1"/>
</dbReference>